<dbReference type="Gene3D" id="2.140.10.10">
    <property type="entry name" value="Quinoprotein alcohol dehydrogenase-like superfamily"/>
    <property type="match status" value="1"/>
</dbReference>
<dbReference type="SMART" id="SM00564">
    <property type="entry name" value="PQQ"/>
    <property type="match status" value="3"/>
</dbReference>
<comment type="cofactor">
    <cofactor evidence="1">
        <name>pyrroloquinoline quinone</name>
        <dbReference type="ChEBI" id="CHEBI:58442"/>
    </cofactor>
</comment>
<evidence type="ECO:0000256" key="1">
    <source>
        <dbReference type="ARBA" id="ARBA00001931"/>
    </source>
</evidence>
<gene>
    <name evidence="5" type="ORF">METZ01_LOCUS358819</name>
</gene>
<evidence type="ECO:0000256" key="2">
    <source>
        <dbReference type="ARBA" id="ARBA00008156"/>
    </source>
</evidence>
<proteinExistence type="inferred from homology"/>
<name>A0A382S915_9ZZZZ</name>
<organism evidence="5">
    <name type="scientific">marine metagenome</name>
    <dbReference type="NCBI Taxonomy" id="408172"/>
    <lineage>
        <taxon>unclassified sequences</taxon>
        <taxon>metagenomes</taxon>
        <taxon>ecological metagenomes</taxon>
    </lineage>
</organism>
<evidence type="ECO:0000256" key="3">
    <source>
        <dbReference type="ARBA" id="ARBA00023002"/>
    </source>
</evidence>
<dbReference type="PANTHER" id="PTHR32303:SF20">
    <property type="entry name" value="QUINOPROTEIN ETHANOL DEHYDROGENASE"/>
    <property type="match status" value="1"/>
</dbReference>
<dbReference type="InterPro" id="IPR002372">
    <property type="entry name" value="PQQ_rpt_dom"/>
</dbReference>
<dbReference type="AlphaFoldDB" id="A0A382S915"/>
<reference evidence="5" key="1">
    <citation type="submission" date="2018-05" db="EMBL/GenBank/DDBJ databases">
        <authorList>
            <person name="Lanie J.A."/>
            <person name="Ng W.-L."/>
            <person name="Kazmierczak K.M."/>
            <person name="Andrzejewski T.M."/>
            <person name="Davidsen T.M."/>
            <person name="Wayne K.J."/>
            <person name="Tettelin H."/>
            <person name="Glass J.I."/>
            <person name="Rusch D."/>
            <person name="Podicherti R."/>
            <person name="Tsui H.-C.T."/>
            <person name="Winkler M.E."/>
        </authorList>
    </citation>
    <scope>NUCLEOTIDE SEQUENCE</scope>
</reference>
<accession>A0A382S915</accession>
<keyword evidence="3" id="KW-0560">Oxidoreductase</keyword>
<dbReference type="GO" id="GO:0016491">
    <property type="term" value="F:oxidoreductase activity"/>
    <property type="evidence" value="ECO:0007669"/>
    <property type="project" value="UniProtKB-KW"/>
</dbReference>
<sequence length="278" mass="30145">MSNRWTAALAVSCILSGTTGLGQVRDYVPVTDEMLQNPDPSDWLSWRRTLDGQGHSPLTQITTENVDELRLAWGWSLGEGSQQTTPLVHDGVMYLANPGEIVQAIDAENGEFIWEYRRNAPPPGDSFGGPPPGRAHRNIAMYEDKIYLNTADAHIIALNARNGEVVWDTDVGQGVGFQYSSGSIVADGKVISGLTGCGRYREEPCAIVGLDARTGEEIWRTATVALPGEPGGDTWGDLPSMFRAGSDSWIPGSYDPVSRTLFHGTSQAKPWAREARGT</sequence>
<dbReference type="EMBL" id="UINC01127079">
    <property type="protein sequence ID" value="SVD05965.1"/>
    <property type="molecule type" value="Genomic_DNA"/>
</dbReference>
<evidence type="ECO:0000313" key="5">
    <source>
        <dbReference type="EMBL" id="SVD05965.1"/>
    </source>
</evidence>
<dbReference type="InterPro" id="IPR011047">
    <property type="entry name" value="Quinoprotein_ADH-like_sf"/>
</dbReference>
<comment type="similarity">
    <text evidence="2">Belongs to the bacterial PQQ dehydrogenase family.</text>
</comment>
<protein>
    <recommendedName>
        <fullName evidence="4">Pyrrolo-quinoline quinone repeat domain-containing protein</fullName>
    </recommendedName>
</protein>
<dbReference type="Pfam" id="PF01011">
    <property type="entry name" value="PQQ"/>
    <property type="match status" value="1"/>
</dbReference>
<evidence type="ECO:0000259" key="4">
    <source>
        <dbReference type="Pfam" id="PF01011"/>
    </source>
</evidence>
<dbReference type="InterPro" id="IPR018391">
    <property type="entry name" value="PQQ_b-propeller_rpt"/>
</dbReference>
<feature type="non-terminal residue" evidence="5">
    <location>
        <position position="278"/>
    </location>
</feature>
<feature type="domain" description="Pyrrolo-quinoline quinone repeat" evidence="4">
    <location>
        <begin position="43"/>
        <end position="270"/>
    </location>
</feature>
<dbReference type="SUPFAM" id="SSF50998">
    <property type="entry name" value="Quinoprotein alcohol dehydrogenase-like"/>
    <property type="match status" value="1"/>
</dbReference>
<dbReference type="PANTHER" id="PTHR32303">
    <property type="entry name" value="QUINOPROTEIN ALCOHOL DEHYDROGENASE (CYTOCHROME C)"/>
    <property type="match status" value="1"/>
</dbReference>